<dbReference type="PROSITE" id="PS51257">
    <property type="entry name" value="PROKAR_LIPOPROTEIN"/>
    <property type="match status" value="1"/>
</dbReference>
<organism evidence="3 4">
    <name type="scientific">Hydrotalea sandarakina</name>
    <dbReference type="NCBI Taxonomy" id="1004304"/>
    <lineage>
        <taxon>Bacteria</taxon>
        <taxon>Pseudomonadati</taxon>
        <taxon>Bacteroidota</taxon>
        <taxon>Chitinophagia</taxon>
        <taxon>Chitinophagales</taxon>
        <taxon>Chitinophagaceae</taxon>
        <taxon>Hydrotalea</taxon>
    </lineage>
</organism>
<keyword evidence="1" id="KW-0732">Signal</keyword>
<feature type="chain" id="PRO_5015852021" evidence="1">
    <location>
        <begin position="26"/>
        <end position="497"/>
    </location>
</feature>
<name>A0A2W7RRG9_9BACT</name>
<gene>
    <name evidence="3" type="ORF">LX80_01629</name>
</gene>
<dbReference type="Proteomes" id="UP000249720">
    <property type="component" value="Unassembled WGS sequence"/>
</dbReference>
<dbReference type="CDD" id="cd06567">
    <property type="entry name" value="Peptidase_S41"/>
    <property type="match status" value="1"/>
</dbReference>
<comment type="caution">
    <text evidence="3">The sequence shown here is derived from an EMBL/GenBank/DDBJ whole genome shotgun (WGS) entry which is preliminary data.</text>
</comment>
<evidence type="ECO:0000256" key="1">
    <source>
        <dbReference type="SAM" id="SignalP"/>
    </source>
</evidence>
<sequence>MAKKKQARRLIASMLCLISLLQGCAVSKYAPEQKIPPKQLQNDVAVLQKTLQQNHPGLYWYATKASIDSAFKALEESAKDSLTELSFHNNIARMLATIECGHTAVRFSKQYVKYLIESRYPMFPLYLYNWENHLYVLKNMHSKDTNLIRGLEVSAINHISAQQIIDSLYQYISADANNHWFKAQVISNNFPAWYKMIFGLDTMYQIQYIDTLGIQRETSIKNYSPKEDTVHQQAKIIRSSKAYPLPSKKISALEQKRSLRIDSLHRFAYMHVSSFSGGRLRGFFRRSFRELHKMKIPNLIIDVRGNGGGNVNKSVLLTKYLIQQPFKVADTAASVHRTMWDKSHIVPWWLYWFPMQFGSFKGSDGWFHSRRIENHVYQPKTKHHYNGKVLLLQDGYTFSAAAMFTGALKGQSNIQIIGTPSGGAYYGNNAMFLPHIKLPNSLMRVTLPMYRVVLNNNRPKNGKGVLPDIAVIPLQHQHLTFPPNALQLAVQQILQNK</sequence>
<dbReference type="Gene3D" id="3.90.226.10">
    <property type="entry name" value="2-enoyl-CoA Hydratase, Chain A, domain 1"/>
    <property type="match status" value="1"/>
</dbReference>
<dbReference type="GO" id="GO:0004175">
    <property type="term" value="F:endopeptidase activity"/>
    <property type="evidence" value="ECO:0007669"/>
    <property type="project" value="TreeGrafter"/>
</dbReference>
<evidence type="ECO:0000313" key="4">
    <source>
        <dbReference type="Proteomes" id="UP000249720"/>
    </source>
</evidence>
<feature type="signal peptide" evidence="1">
    <location>
        <begin position="1"/>
        <end position="25"/>
    </location>
</feature>
<dbReference type="SMART" id="SM00245">
    <property type="entry name" value="TSPc"/>
    <property type="match status" value="1"/>
</dbReference>
<protein>
    <submittedName>
        <fullName evidence="3">Peptidase S41-like protein</fullName>
    </submittedName>
</protein>
<dbReference type="SUPFAM" id="SSF52096">
    <property type="entry name" value="ClpP/crotonase"/>
    <property type="match status" value="1"/>
</dbReference>
<dbReference type="InterPro" id="IPR005151">
    <property type="entry name" value="Tail-specific_protease"/>
</dbReference>
<accession>A0A2W7RRG9</accession>
<dbReference type="GO" id="GO:0008236">
    <property type="term" value="F:serine-type peptidase activity"/>
    <property type="evidence" value="ECO:0007669"/>
    <property type="project" value="InterPro"/>
</dbReference>
<dbReference type="AlphaFoldDB" id="A0A2W7RRG9"/>
<evidence type="ECO:0000259" key="2">
    <source>
        <dbReference type="SMART" id="SM00245"/>
    </source>
</evidence>
<dbReference type="Pfam" id="PF03572">
    <property type="entry name" value="Peptidase_S41"/>
    <property type="match status" value="1"/>
</dbReference>
<dbReference type="InterPro" id="IPR029045">
    <property type="entry name" value="ClpP/crotonase-like_dom_sf"/>
</dbReference>
<keyword evidence="4" id="KW-1185">Reference proteome</keyword>
<evidence type="ECO:0000313" key="3">
    <source>
        <dbReference type="EMBL" id="PZX62934.1"/>
    </source>
</evidence>
<dbReference type="GO" id="GO:0030288">
    <property type="term" value="C:outer membrane-bounded periplasmic space"/>
    <property type="evidence" value="ECO:0007669"/>
    <property type="project" value="TreeGrafter"/>
</dbReference>
<dbReference type="PANTHER" id="PTHR32060:SF30">
    <property type="entry name" value="CARBOXY-TERMINAL PROCESSING PROTEASE CTPA"/>
    <property type="match status" value="1"/>
</dbReference>
<proteinExistence type="predicted"/>
<dbReference type="RefSeq" id="WP_170120407.1">
    <property type="nucleotide sequence ID" value="NZ_QKZV01000004.1"/>
</dbReference>
<dbReference type="EMBL" id="QKZV01000004">
    <property type="protein sequence ID" value="PZX62934.1"/>
    <property type="molecule type" value="Genomic_DNA"/>
</dbReference>
<feature type="domain" description="Tail specific protease" evidence="2">
    <location>
        <begin position="229"/>
        <end position="472"/>
    </location>
</feature>
<dbReference type="PANTHER" id="PTHR32060">
    <property type="entry name" value="TAIL-SPECIFIC PROTEASE"/>
    <property type="match status" value="1"/>
</dbReference>
<reference evidence="3 4" key="1">
    <citation type="submission" date="2018-06" db="EMBL/GenBank/DDBJ databases">
        <title>Genomic Encyclopedia of Archaeal and Bacterial Type Strains, Phase II (KMG-II): from individual species to whole genera.</title>
        <authorList>
            <person name="Goeker M."/>
        </authorList>
    </citation>
    <scope>NUCLEOTIDE SEQUENCE [LARGE SCALE GENOMIC DNA]</scope>
    <source>
        <strain evidence="3 4">DSM 23241</strain>
    </source>
</reference>
<dbReference type="GO" id="GO:0006508">
    <property type="term" value="P:proteolysis"/>
    <property type="evidence" value="ECO:0007669"/>
    <property type="project" value="InterPro"/>
</dbReference>
<dbReference type="GO" id="GO:0007165">
    <property type="term" value="P:signal transduction"/>
    <property type="evidence" value="ECO:0007669"/>
    <property type="project" value="TreeGrafter"/>
</dbReference>